<evidence type="ECO:0000256" key="2">
    <source>
        <dbReference type="ARBA" id="ARBA00022525"/>
    </source>
</evidence>
<dbReference type="PROSITE" id="PS51378">
    <property type="entry name" value="INVERT_DEFENSINS"/>
    <property type="match status" value="1"/>
</dbReference>
<reference evidence="11" key="1">
    <citation type="submission" date="2022-03" db="EMBL/GenBank/DDBJ databases">
        <authorList>
            <person name="Sayadi A."/>
        </authorList>
    </citation>
    <scope>NUCLEOTIDE SEQUENCE</scope>
</reference>
<accession>A0A9P0JWZ7</accession>
<keyword evidence="12" id="KW-1185">Reference proteome</keyword>
<dbReference type="PANTHER" id="PTHR13645:SF0">
    <property type="entry name" value="DEFENSIN"/>
    <property type="match status" value="1"/>
</dbReference>
<evidence type="ECO:0000313" key="12">
    <source>
        <dbReference type="Proteomes" id="UP001152888"/>
    </source>
</evidence>
<dbReference type="InterPro" id="IPR036574">
    <property type="entry name" value="Scorpion_toxin-like_sf"/>
</dbReference>
<sequence length="88" mass="9587">MKCFAIFICLVVVFASVMSAPLEVPEEELEHHEEVAHLRVRRATCDIIGSISVKGVKLNDAACALHCIQMGGGRTGGYCDGRKVCHCR</sequence>
<evidence type="ECO:0000256" key="3">
    <source>
        <dbReference type="ARBA" id="ARBA00022529"/>
    </source>
</evidence>
<dbReference type="Proteomes" id="UP001152888">
    <property type="component" value="Unassembled WGS sequence"/>
</dbReference>
<dbReference type="Gene3D" id="3.30.30.10">
    <property type="entry name" value="Knottin, scorpion toxin-like"/>
    <property type="match status" value="1"/>
</dbReference>
<evidence type="ECO:0000256" key="1">
    <source>
        <dbReference type="ARBA" id="ARBA00004613"/>
    </source>
</evidence>
<keyword evidence="2" id="KW-0964">Secreted</keyword>
<evidence type="ECO:0000256" key="8">
    <source>
        <dbReference type="ARBA" id="ARBA00023157"/>
    </source>
</evidence>
<dbReference type="GO" id="GO:0005615">
    <property type="term" value="C:extracellular space"/>
    <property type="evidence" value="ECO:0007669"/>
    <property type="project" value="TreeGrafter"/>
</dbReference>
<dbReference type="GO" id="GO:0006959">
    <property type="term" value="P:humoral immune response"/>
    <property type="evidence" value="ECO:0007669"/>
    <property type="project" value="TreeGrafter"/>
</dbReference>
<dbReference type="SUPFAM" id="SSF57095">
    <property type="entry name" value="Scorpion toxin-like"/>
    <property type="match status" value="1"/>
</dbReference>
<keyword evidence="8" id="KW-1015">Disulfide bond</keyword>
<keyword evidence="3" id="KW-0929">Antimicrobial</keyword>
<keyword evidence="9" id="KW-0732">Signal</keyword>
<name>A0A9P0JWZ7_ACAOB</name>
<dbReference type="PANTHER" id="PTHR13645">
    <property type="entry name" value="DEFENSIN"/>
    <property type="match status" value="1"/>
</dbReference>
<dbReference type="EMBL" id="CAKOFQ010006702">
    <property type="protein sequence ID" value="CAH1962509.1"/>
    <property type="molecule type" value="Genomic_DNA"/>
</dbReference>
<evidence type="ECO:0000256" key="5">
    <source>
        <dbReference type="ARBA" id="ARBA00022859"/>
    </source>
</evidence>
<dbReference type="InterPro" id="IPR001542">
    <property type="entry name" value="Defensin_invertebrate/fungal"/>
</dbReference>
<proteinExistence type="predicted"/>
<dbReference type="AlphaFoldDB" id="A0A9P0JWZ7"/>
<organism evidence="11 12">
    <name type="scientific">Acanthoscelides obtectus</name>
    <name type="common">Bean weevil</name>
    <name type="synonym">Bruchus obtectus</name>
    <dbReference type="NCBI Taxonomy" id="200917"/>
    <lineage>
        <taxon>Eukaryota</taxon>
        <taxon>Metazoa</taxon>
        <taxon>Ecdysozoa</taxon>
        <taxon>Arthropoda</taxon>
        <taxon>Hexapoda</taxon>
        <taxon>Insecta</taxon>
        <taxon>Pterygota</taxon>
        <taxon>Neoptera</taxon>
        <taxon>Endopterygota</taxon>
        <taxon>Coleoptera</taxon>
        <taxon>Polyphaga</taxon>
        <taxon>Cucujiformia</taxon>
        <taxon>Chrysomeloidea</taxon>
        <taxon>Chrysomelidae</taxon>
        <taxon>Bruchinae</taxon>
        <taxon>Bruchini</taxon>
        <taxon>Acanthoscelides</taxon>
    </lineage>
</organism>
<keyword evidence="4" id="KW-0399">Innate immunity</keyword>
<evidence type="ECO:0000256" key="7">
    <source>
        <dbReference type="ARBA" id="ARBA00023022"/>
    </source>
</evidence>
<feature type="chain" id="PRO_5040113481" description="Invertebrate defensins family profile domain-containing protein" evidence="9">
    <location>
        <begin position="20"/>
        <end position="88"/>
    </location>
</feature>
<evidence type="ECO:0000256" key="6">
    <source>
        <dbReference type="ARBA" id="ARBA00022940"/>
    </source>
</evidence>
<evidence type="ECO:0000256" key="9">
    <source>
        <dbReference type="SAM" id="SignalP"/>
    </source>
</evidence>
<gene>
    <name evidence="11" type="ORF">ACAOBT_LOCUS4710</name>
</gene>
<evidence type="ECO:0000256" key="4">
    <source>
        <dbReference type="ARBA" id="ARBA00022588"/>
    </source>
</evidence>
<dbReference type="Pfam" id="PF01097">
    <property type="entry name" value="Defensin_2"/>
    <property type="match status" value="1"/>
</dbReference>
<protein>
    <recommendedName>
        <fullName evidence="10">Invertebrate defensins family profile domain-containing protein</fullName>
    </recommendedName>
</protein>
<feature type="domain" description="Invertebrate defensins family profile" evidence="10">
    <location>
        <begin position="42"/>
        <end position="88"/>
    </location>
</feature>
<dbReference type="GO" id="GO:0045087">
    <property type="term" value="P:innate immune response"/>
    <property type="evidence" value="ECO:0007669"/>
    <property type="project" value="UniProtKB-KW"/>
</dbReference>
<comment type="subcellular location">
    <subcellularLocation>
        <location evidence="1">Secreted</location>
    </subcellularLocation>
</comment>
<comment type="caution">
    <text evidence="11">The sequence shown here is derived from an EMBL/GenBank/DDBJ whole genome shotgun (WGS) entry which is preliminary data.</text>
</comment>
<evidence type="ECO:0000313" key="11">
    <source>
        <dbReference type="EMBL" id="CAH1962509.1"/>
    </source>
</evidence>
<evidence type="ECO:0000259" key="10">
    <source>
        <dbReference type="PROSITE" id="PS51378"/>
    </source>
</evidence>
<dbReference type="GO" id="GO:0042742">
    <property type="term" value="P:defense response to bacterium"/>
    <property type="evidence" value="ECO:0007669"/>
    <property type="project" value="UniProtKB-KW"/>
</dbReference>
<keyword evidence="7" id="KW-0044">Antibiotic</keyword>
<keyword evidence="6" id="KW-0211">Defensin</keyword>
<feature type="signal peptide" evidence="9">
    <location>
        <begin position="1"/>
        <end position="19"/>
    </location>
</feature>
<keyword evidence="5" id="KW-0391">Immunity</keyword>